<name>A0AAW1MFL7_POPJA</name>
<reference evidence="2 3" key="1">
    <citation type="journal article" date="2024" name="BMC Genomics">
        <title>De novo assembly and annotation of Popillia japonica's genome with initial clues to its potential as an invasive pest.</title>
        <authorList>
            <person name="Cucini C."/>
            <person name="Boschi S."/>
            <person name="Funari R."/>
            <person name="Cardaioli E."/>
            <person name="Iannotti N."/>
            <person name="Marturano G."/>
            <person name="Paoli F."/>
            <person name="Bruttini M."/>
            <person name="Carapelli A."/>
            <person name="Frati F."/>
            <person name="Nardi F."/>
        </authorList>
    </citation>
    <scope>NUCLEOTIDE SEQUENCE [LARGE SCALE GENOMIC DNA]</scope>
    <source>
        <strain evidence="2">DMR45628</strain>
    </source>
</reference>
<keyword evidence="1" id="KW-0175">Coiled coil</keyword>
<comment type="caution">
    <text evidence="2">The sequence shown here is derived from an EMBL/GenBank/DDBJ whole genome shotgun (WGS) entry which is preliminary data.</text>
</comment>
<dbReference type="Proteomes" id="UP001458880">
    <property type="component" value="Unassembled WGS sequence"/>
</dbReference>
<proteinExistence type="predicted"/>
<feature type="coiled-coil region" evidence="1">
    <location>
        <begin position="132"/>
        <end position="245"/>
    </location>
</feature>
<gene>
    <name evidence="2" type="ORF">QE152_g7353</name>
</gene>
<keyword evidence="3" id="KW-1185">Reference proteome</keyword>
<evidence type="ECO:0000313" key="2">
    <source>
        <dbReference type="EMBL" id="KAK9744857.1"/>
    </source>
</evidence>
<evidence type="ECO:0000313" key="3">
    <source>
        <dbReference type="Proteomes" id="UP001458880"/>
    </source>
</evidence>
<evidence type="ECO:0000256" key="1">
    <source>
        <dbReference type="SAM" id="Coils"/>
    </source>
</evidence>
<sequence>MLSTCLGRNLRSSKSNIEKLSVPANPPNERHVNPCELPVKQSKNGVEEAITQPTNLDLDRFVPRYNPPDKCESVDSQDVAMINIIREMASEERRLAEEVDQLTERETAFKKVMDFCSTMHNDQNSSADTPEIAKLKSINQDLINKNKNLTDNLADAKLELKQLKEVIGGPLKRELERARRQCLECECKYNEAKGTNTEAANNEILFLREQLENTCNNINDIHAVNAEIKQEVIVLNHKCKKLQELLVKNKVDEINTLKEICTCSDR</sequence>
<accession>A0AAW1MFL7</accession>
<organism evidence="2 3">
    <name type="scientific">Popillia japonica</name>
    <name type="common">Japanese beetle</name>
    <dbReference type="NCBI Taxonomy" id="7064"/>
    <lineage>
        <taxon>Eukaryota</taxon>
        <taxon>Metazoa</taxon>
        <taxon>Ecdysozoa</taxon>
        <taxon>Arthropoda</taxon>
        <taxon>Hexapoda</taxon>
        <taxon>Insecta</taxon>
        <taxon>Pterygota</taxon>
        <taxon>Neoptera</taxon>
        <taxon>Endopterygota</taxon>
        <taxon>Coleoptera</taxon>
        <taxon>Polyphaga</taxon>
        <taxon>Scarabaeiformia</taxon>
        <taxon>Scarabaeidae</taxon>
        <taxon>Rutelinae</taxon>
        <taxon>Popillia</taxon>
    </lineage>
</organism>
<protein>
    <submittedName>
        <fullName evidence="2">Uncharacterized protein</fullName>
    </submittedName>
</protein>
<dbReference type="AlphaFoldDB" id="A0AAW1MFL7"/>
<dbReference type="EMBL" id="JASPKY010000054">
    <property type="protein sequence ID" value="KAK9744857.1"/>
    <property type="molecule type" value="Genomic_DNA"/>
</dbReference>